<dbReference type="Pfam" id="PF12928">
    <property type="entry name" value="tRNA_int_end_N2"/>
    <property type="match status" value="1"/>
</dbReference>
<reference evidence="5 6" key="1">
    <citation type="journal article" date="2023" name="IMA Fungus">
        <title>Comparative genomic study of the Penicillium genus elucidates a diverse pangenome and 15 lateral gene transfer events.</title>
        <authorList>
            <person name="Petersen C."/>
            <person name="Sorensen T."/>
            <person name="Nielsen M.R."/>
            <person name="Sondergaard T.E."/>
            <person name="Sorensen J.L."/>
            <person name="Fitzpatrick D.A."/>
            <person name="Frisvad J.C."/>
            <person name="Nielsen K.L."/>
        </authorList>
    </citation>
    <scope>NUCLEOTIDE SEQUENCE [LARGE SCALE GENOMIC DNA]</scope>
    <source>
        <strain evidence="5 6">IBT 35679</strain>
    </source>
</reference>
<proteinExistence type="inferred from homology"/>
<accession>A0AAD6GG84</accession>
<keyword evidence="2" id="KW-0819">tRNA processing</keyword>
<feature type="region of interest" description="Disordered" evidence="3">
    <location>
        <begin position="1"/>
        <end position="21"/>
    </location>
</feature>
<comment type="caution">
    <text evidence="5">The sequence shown here is derived from an EMBL/GenBank/DDBJ whole genome shotgun (WGS) entry which is preliminary data.</text>
</comment>
<dbReference type="AlphaFoldDB" id="A0AAD6GG84"/>
<dbReference type="PANTHER" id="PTHR21027">
    <property type="entry name" value="TRNA-SPLICING ENDONUCLEASE SUBUNIT SEN54"/>
    <property type="match status" value="1"/>
</dbReference>
<comment type="similarity">
    <text evidence="1">Belongs to the SEN54 family.</text>
</comment>
<organism evidence="5 6">
    <name type="scientific">Penicillium frequentans</name>
    <dbReference type="NCBI Taxonomy" id="3151616"/>
    <lineage>
        <taxon>Eukaryota</taxon>
        <taxon>Fungi</taxon>
        <taxon>Dikarya</taxon>
        <taxon>Ascomycota</taxon>
        <taxon>Pezizomycotina</taxon>
        <taxon>Eurotiomycetes</taxon>
        <taxon>Eurotiomycetidae</taxon>
        <taxon>Eurotiales</taxon>
        <taxon>Aspergillaceae</taxon>
        <taxon>Penicillium</taxon>
    </lineage>
</organism>
<evidence type="ECO:0000259" key="4">
    <source>
        <dbReference type="Pfam" id="PF12928"/>
    </source>
</evidence>
<evidence type="ECO:0000256" key="1">
    <source>
        <dbReference type="ARBA" id="ARBA00005736"/>
    </source>
</evidence>
<dbReference type="GO" id="GO:0000214">
    <property type="term" value="C:tRNA-intron endonuclease complex"/>
    <property type="evidence" value="ECO:0007669"/>
    <property type="project" value="TreeGrafter"/>
</dbReference>
<dbReference type="InterPro" id="IPR024336">
    <property type="entry name" value="tRNA_splic_suSen54_N"/>
</dbReference>
<feature type="domain" description="tRNA-splicing endonuclease subunit Sen54 N-terminal" evidence="4">
    <location>
        <begin position="75"/>
        <end position="166"/>
    </location>
</feature>
<dbReference type="GO" id="GO:0000379">
    <property type="term" value="P:tRNA-type intron splice site recognition and cleavage"/>
    <property type="evidence" value="ECO:0007669"/>
    <property type="project" value="TreeGrafter"/>
</dbReference>
<dbReference type="PANTHER" id="PTHR21027:SF1">
    <property type="entry name" value="TRNA-SPLICING ENDONUCLEASE SUBUNIT SEN54"/>
    <property type="match status" value="1"/>
</dbReference>
<dbReference type="EMBL" id="JAQIZZ010000005">
    <property type="protein sequence ID" value="KAJ5541036.1"/>
    <property type="molecule type" value="Genomic_DNA"/>
</dbReference>
<evidence type="ECO:0000256" key="3">
    <source>
        <dbReference type="SAM" id="MobiDB-lite"/>
    </source>
</evidence>
<name>A0AAD6GG84_9EURO</name>
<evidence type="ECO:0000313" key="6">
    <source>
        <dbReference type="Proteomes" id="UP001220324"/>
    </source>
</evidence>
<evidence type="ECO:0000313" key="5">
    <source>
        <dbReference type="EMBL" id="KAJ5541036.1"/>
    </source>
</evidence>
<sequence length="442" mass="49081">MADADEEVINSTSAEAPQIEVDLSDETQDFRLLNHLSFLGDTASSSLPKRGEKDFEPNPTEFQADVLSASRQAMHNALSHPRIHNPKNRVIGFYAPDGPAPPPQYVETPKDKGKGMNISPDACVCIPNPKGKFFQNTGQTDRWNRVWLLPEEALYMIERGSMDIRWPTSLTGTTEMGGDVSEDEVSIPMSLQAAYACFMGQGGLTLERYSVFTGLKRLGYTVFRAPGWDDSAKPEDSNNEKKDAYAQLKQLRHRGPGLAGILASISDWIHDPMSTASTTAGPVIGCGIHRSYSDVYRKMELIPWYDPVLAPQRDPLDTIAPFRVVFHVYKPTNVIKKTALPTPDFRIAVVNTREQTSIPTLPQLGALLESTPLDPPSGEKMERLLYMRLRHGYRNVVLAVVDQGVTSFLRIGDAAFGKEKLFDAKHVPSGGKKHGFSKQRRR</sequence>
<evidence type="ECO:0000256" key="2">
    <source>
        <dbReference type="ARBA" id="ARBA00022694"/>
    </source>
</evidence>
<gene>
    <name evidence="5" type="ORF">N7494_006112</name>
</gene>
<keyword evidence="6" id="KW-1185">Reference proteome</keyword>
<protein>
    <recommendedName>
        <fullName evidence="4">tRNA-splicing endonuclease subunit Sen54 N-terminal domain-containing protein</fullName>
    </recommendedName>
</protein>
<dbReference type="Proteomes" id="UP001220324">
    <property type="component" value="Unassembled WGS sequence"/>
</dbReference>
<dbReference type="InterPro" id="IPR024337">
    <property type="entry name" value="tRNA_splic_suSen54"/>
</dbReference>